<dbReference type="Proteomes" id="UP000051966">
    <property type="component" value="Unassembled WGS sequence"/>
</dbReference>
<reference evidence="3" key="1">
    <citation type="journal article" date="2014" name="Genome Announc.">
        <title>Draft Genome Sequences of Two Lactobacillus Strains, L. farraginis JCM 14108T and L. composti JCM 14202T, Isolated from Compost of Distilled Shochu Residue.</title>
        <authorList>
            <person name="Yuki M."/>
            <person name="Oshima K."/>
            <person name="Suda W."/>
            <person name="Kitahara M."/>
            <person name="Kitamura K."/>
            <person name="Iida T."/>
            <person name="Hattori M."/>
            <person name="Ohkuma M."/>
        </authorList>
    </citation>
    <scope>NUCLEOTIDE SEQUENCE [LARGE SCALE GENOMIC DNA]</scope>
    <source>
        <strain evidence="3">JCM 14108</strain>
    </source>
</reference>
<keyword evidence="6" id="KW-1185">Reference proteome</keyword>
<protein>
    <recommendedName>
        <fullName evidence="7">Extracellular protein</fullName>
    </recommendedName>
</protein>
<dbReference type="EMBL" id="AZFY01000038">
    <property type="protein sequence ID" value="KRM09835.1"/>
    <property type="molecule type" value="Genomic_DNA"/>
</dbReference>
<feature type="compositionally biased region" description="Polar residues" evidence="1">
    <location>
        <begin position="29"/>
        <end position="55"/>
    </location>
</feature>
<dbReference type="STRING" id="1423743.FD41_GL002375"/>
<feature type="signal peptide" evidence="2">
    <location>
        <begin position="1"/>
        <end position="29"/>
    </location>
</feature>
<dbReference type="PATRIC" id="fig|1423743.5.peg.2437"/>
<dbReference type="Proteomes" id="UP000019488">
    <property type="component" value="Unassembled WGS sequence"/>
</dbReference>
<dbReference type="AlphaFoldDB" id="X0PJN0"/>
<dbReference type="EMBL" id="BAKI01000018">
    <property type="protein sequence ID" value="GAF36831.1"/>
    <property type="molecule type" value="Genomic_DNA"/>
</dbReference>
<evidence type="ECO:0000313" key="4">
    <source>
        <dbReference type="EMBL" id="KRM09835.1"/>
    </source>
</evidence>
<sequence>MNIKKTLYVATASTALVASTLLTGAVASANSNPGQSPANQPNTQKAKTANDNSRSMDLVSRGTGSQYNSQNSGYNTTVTSTSLLSQLSYKVQTTDNDGSISDNPFSIRIYKNGSLYKTISSSSGTLSGSLWVGSGTYTVKVYTTNGASHWTGGLTLGGLI</sequence>
<evidence type="ECO:0000256" key="1">
    <source>
        <dbReference type="SAM" id="MobiDB-lite"/>
    </source>
</evidence>
<name>X0PJN0_9LACO</name>
<evidence type="ECO:0000313" key="6">
    <source>
        <dbReference type="Proteomes" id="UP000051966"/>
    </source>
</evidence>
<proteinExistence type="predicted"/>
<dbReference type="RefSeq" id="WP_035179849.1">
    <property type="nucleotide sequence ID" value="NZ_AZFY01000038.1"/>
</dbReference>
<evidence type="ECO:0000313" key="3">
    <source>
        <dbReference type="EMBL" id="GAF36831.1"/>
    </source>
</evidence>
<feature type="chain" id="PRO_5044740295" description="Extracellular protein" evidence="2">
    <location>
        <begin position="30"/>
        <end position="160"/>
    </location>
</feature>
<gene>
    <name evidence="4" type="ORF">FD41_GL002375</name>
    <name evidence="3" type="ORF">JCM14108_1820</name>
</gene>
<accession>X0PJN0</accession>
<keyword evidence="2" id="KW-0732">Signal</keyword>
<comment type="caution">
    <text evidence="3">The sequence shown here is derived from an EMBL/GenBank/DDBJ whole genome shotgun (WGS) entry which is preliminary data.</text>
</comment>
<evidence type="ECO:0000256" key="2">
    <source>
        <dbReference type="SAM" id="SignalP"/>
    </source>
</evidence>
<organism evidence="3 5">
    <name type="scientific">Lentilactobacillus farraginis DSM 18382 = JCM 14108</name>
    <dbReference type="NCBI Taxonomy" id="1423743"/>
    <lineage>
        <taxon>Bacteria</taxon>
        <taxon>Bacillati</taxon>
        <taxon>Bacillota</taxon>
        <taxon>Bacilli</taxon>
        <taxon>Lactobacillales</taxon>
        <taxon>Lactobacillaceae</taxon>
        <taxon>Lentilactobacillus</taxon>
    </lineage>
</organism>
<dbReference type="eggNOG" id="ENOG5030A21">
    <property type="taxonomic scope" value="Bacteria"/>
</dbReference>
<evidence type="ECO:0008006" key="7">
    <source>
        <dbReference type="Google" id="ProtNLM"/>
    </source>
</evidence>
<feature type="compositionally biased region" description="Polar residues" evidence="1">
    <location>
        <begin position="62"/>
        <end position="73"/>
    </location>
</feature>
<dbReference type="OrthoDB" id="2329251at2"/>
<evidence type="ECO:0000313" key="5">
    <source>
        <dbReference type="Proteomes" id="UP000019488"/>
    </source>
</evidence>
<reference evidence="4 6" key="2">
    <citation type="journal article" date="2015" name="Genome Announc.">
        <title>Expanding the biotechnology potential of lactobacilli through comparative genomics of 213 strains and associated genera.</title>
        <authorList>
            <person name="Sun Z."/>
            <person name="Harris H.M."/>
            <person name="McCann A."/>
            <person name="Guo C."/>
            <person name="Argimon S."/>
            <person name="Zhang W."/>
            <person name="Yang X."/>
            <person name="Jeffery I.B."/>
            <person name="Cooney J.C."/>
            <person name="Kagawa T.F."/>
            <person name="Liu W."/>
            <person name="Song Y."/>
            <person name="Salvetti E."/>
            <person name="Wrobel A."/>
            <person name="Rasinkangas P."/>
            <person name="Parkhill J."/>
            <person name="Rea M.C."/>
            <person name="O'Sullivan O."/>
            <person name="Ritari J."/>
            <person name="Douillard F.P."/>
            <person name="Paul Ross R."/>
            <person name="Yang R."/>
            <person name="Briner A.E."/>
            <person name="Felis G.E."/>
            <person name="de Vos W.M."/>
            <person name="Barrangou R."/>
            <person name="Klaenhammer T.R."/>
            <person name="Caufield P.W."/>
            <person name="Cui Y."/>
            <person name="Zhang H."/>
            <person name="O'Toole P.W."/>
        </authorList>
    </citation>
    <scope>NUCLEOTIDE SEQUENCE [LARGE SCALE GENOMIC DNA]</scope>
    <source>
        <strain evidence="4 6">DSM 18382</strain>
    </source>
</reference>
<feature type="region of interest" description="Disordered" evidence="1">
    <location>
        <begin position="29"/>
        <end position="73"/>
    </location>
</feature>